<accession>A0ACC2MUF9</accession>
<protein>
    <submittedName>
        <fullName evidence="1">Uncharacterized protein</fullName>
    </submittedName>
</protein>
<keyword evidence="2" id="KW-1185">Reference proteome</keyword>
<name>A0ACC2MUF9_PERAE</name>
<dbReference type="Proteomes" id="UP001234297">
    <property type="component" value="Chromosome 1"/>
</dbReference>
<organism evidence="1 2">
    <name type="scientific">Persea americana</name>
    <name type="common">Avocado</name>
    <dbReference type="NCBI Taxonomy" id="3435"/>
    <lineage>
        <taxon>Eukaryota</taxon>
        <taxon>Viridiplantae</taxon>
        <taxon>Streptophyta</taxon>
        <taxon>Embryophyta</taxon>
        <taxon>Tracheophyta</taxon>
        <taxon>Spermatophyta</taxon>
        <taxon>Magnoliopsida</taxon>
        <taxon>Magnoliidae</taxon>
        <taxon>Laurales</taxon>
        <taxon>Lauraceae</taxon>
        <taxon>Persea</taxon>
    </lineage>
</organism>
<evidence type="ECO:0000313" key="2">
    <source>
        <dbReference type="Proteomes" id="UP001234297"/>
    </source>
</evidence>
<proteinExistence type="predicted"/>
<dbReference type="EMBL" id="CM056809">
    <property type="protein sequence ID" value="KAJ8648557.1"/>
    <property type="molecule type" value="Genomic_DNA"/>
</dbReference>
<reference evidence="1 2" key="1">
    <citation type="journal article" date="2022" name="Hortic Res">
        <title>A haplotype resolved chromosomal level avocado genome allows analysis of novel avocado genes.</title>
        <authorList>
            <person name="Nath O."/>
            <person name="Fletcher S.J."/>
            <person name="Hayward A."/>
            <person name="Shaw L.M."/>
            <person name="Masouleh A.K."/>
            <person name="Furtado A."/>
            <person name="Henry R.J."/>
            <person name="Mitter N."/>
        </authorList>
    </citation>
    <scope>NUCLEOTIDE SEQUENCE [LARGE SCALE GENOMIC DNA]</scope>
    <source>
        <strain evidence="2">cv. Hass</strain>
    </source>
</reference>
<evidence type="ECO:0000313" key="1">
    <source>
        <dbReference type="EMBL" id="KAJ8648557.1"/>
    </source>
</evidence>
<sequence>MSPLRLHRHPLHFQSNEGLSVPRREPRSRGVPAVATDRLCFSLLIDDRVDRLSPNRAGSERLHQLSEVLLLSLHHKIDHGRSPRSSRRRKQNGSSRSNNVNKDSSCGWMTFVMVVVVVCLTGGVVLGGKIAGKQEDDDAVAMLFVQKERNFLSLFSLLQ</sequence>
<gene>
    <name evidence="1" type="ORF">MRB53_001580</name>
</gene>
<comment type="caution">
    <text evidence="1">The sequence shown here is derived from an EMBL/GenBank/DDBJ whole genome shotgun (WGS) entry which is preliminary data.</text>
</comment>